<feature type="compositionally biased region" description="Polar residues" evidence="1">
    <location>
        <begin position="471"/>
        <end position="485"/>
    </location>
</feature>
<feature type="compositionally biased region" description="Acidic residues" evidence="1">
    <location>
        <begin position="1046"/>
        <end position="1059"/>
    </location>
</feature>
<evidence type="ECO:0000313" key="2">
    <source>
        <dbReference type="EMBL" id="SGZ18025.1"/>
    </source>
</evidence>
<feature type="region of interest" description="Disordered" evidence="1">
    <location>
        <begin position="607"/>
        <end position="781"/>
    </location>
</feature>
<gene>
    <name evidence="2" type="primary">BQ5605_C020g09159</name>
    <name evidence="2" type="ORF">BQ5605_C020G09159</name>
</gene>
<sequence>MVWVLHGTVDCRAETAPELNSIPPRSSHLLRPGRTYRLGRLPNQAQKVKNRLHDFYLNSSKISKSGTWETTIPSLSDGASSWAYEDDPTNPKNLDPYPLILKGKVQHRGSDGKLTAIDGESVNVKSGDSFAFGAIYEMTFEWVPLIFGVSSATVAKKSIYADLAKSVGFKIAYKTFRPHHTHYLTKKLTPNASLMSAALVGSHVADPSYLDKLAACTTYATPPASEMPPPRPQGADKDSAVVLAWEAQVYEAHPDAGSDPEHWWGKSILEADWSVFPSPKECPCNVDPQFPTGTTEGWSPNPRRRTMFRDVIALPFQEDPEGDPSGLLELGGAHLISRDMLPLDRPISALRHAIDDYKHVKGFEKDLRFAIIPPEGFEPLPALNEPAEFKTVRQLAQALGEAKFVGHPMIDLLQAIYDADPAQLLGPLVMVPPTSSPQVEGSPVAGASLSRLKATSSDHIPLPSSELQYTLGDQSAPSTAAVQTQAPASAEEAASAPAPTIVRRVSNQRFPWVLLSGQLLAHLPLCISSQLKRHRRDAPSKLDELFGLDKPSAVEGDDPPSHAQEPDPLPSVSLPAASTVEIDVPSSSQTVGEIASKPAPTARRFLKRRAVSSDPPSSLFDEVGSSSSSVPEAKRTRYDSMTREARLRKIQEEDDAEAAKELERQRAGKVISPDDVEVVVEVVTPKAGRGRKRSIDQTAEEGDGDEDEEDGTPKKGKGRAKTASKRARSESAQPAVVVDDEEEHRQSTGNASPHKSQGTKKKGKGKASNQVIDDEAGVEQAPVLLQVTSRRGKGKAALMEQELNDDFNRLKIVKPNFKMMNAPERHRMTWDEIDSNEEHMRLVRDDQEQREEHDVDDPNYWAGKPHGMFVVKKVHFPRPQTLQPRFEDTGQWAGRANFKAFKPKEALGTANERSEPRPPIRLAPIKRADYGIGKSYKTKGNRNPGMLGTQSQTQSQSRQVDDDDDDDDDFGMDSDGFQPMLNFGSTAKARTAAATKSTKSSSTNSKSKDGKGKGKGKAKIAQVFMESDDDPFSSDDLRPSRAVISDVEEVDEMDVDDSDTAASRSTASKRRGRSAPSQNGSSMTVKQPSLSAASTTTRQSRAKAPVVRAPSKMTNTVLTDDSDDSDSGLTFKGFETKKRKR</sequence>
<feature type="compositionally biased region" description="Low complexity" evidence="1">
    <location>
        <begin position="949"/>
        <end position="958"/>
    </location>
</feature>
<feature type="region of interest" description="Disordered" evidence="1">
    <location>
        <begin position="471"/>
        <end position="496"/>
    </location>
</feature>
<proteinExistence type="predicted"/>
<accession>A0A2X0MJS5</accession>
<dbReference type="AlphaFoldDB" id="A0A2X0MJS5"/>
<protein>
    <submittedName>
        <fullName evidence="2">BQ5605_C020g09159 protein</fullName>
    </submittedName>
</protein>
<evidence type="ECO:0000256" key="1">
    <source>
        <dbReference type="SAM" id="MobiDB-lite"/>
    </source>
</evidence>
<organism evidence="2 3">
    <name type="scientific">Microbotryum silenes-dioicae</name>
    <dbReference type="NCBI Taxonomy" id="796604"/>
    <lineage>
        <taxon>Eukaryota</taxon>
        <taxon>Fungi</taxon>
        <taxon>Dikarya</taxon>
        <taxon>Basidiomycota</taxon>
        <taxon>Pucciniomycotina</taxon>
        <taxon>Microbotryomycetes</taxon>
        <taxon>Microbotryales</taxon>
        <taxon>Microbotryaceae</taxon>
        <taxon>Microbotryum</taxon>
    </lineage>
</organism>
<feature type="region of interest" description="Disordered" evidence="1">
    <location>
        <begin position="881"/>
        <end position="1141"/>
    </location>
</feature>
<dbReference type="EMBL" id="FQNC01000082">
    <property type="protein sequence ID" value="SGZ18025.1"/>
    <property type="molecule type" value="Genomic_DNA"/>
</dbReference>
<dbReference type="Proteomes" id="UP000249464">
    <property type="component" value="Unassembled WGS sequence"/>
</dbReference>
<feature type="compositionally biased region" description="Acidic residues" evidence="1">
    <location>
        <begin position="961"/>
        <end position="972"/>
    </location>
</feature>
<keyword evidence="3" id="KW-1185">Reference proteome</keyword>
<feature type="compositionally biased region" description="Acidic residues" evidence="1">
    <location>
        <begin position="698"/>
        <end position="710"/>
    </location>
</feature>
<evidence type="ECO:0000313" key="3">
    <source>
        <dbReference type="Proteomes" id="UP000249464"/>
    </source>
</evidence>
<feature type="compositionally biased region" description="Low complexity" evidence="1">
    <location>
        <begin position="984"/>
        <end position="1005"/>
    </location>
</feature>
<feature type="compositionally biased region" description="Low complexity" evidence="1">
    <location>
        <begin position="486"/>
        <end position="496"/>
    </location>
</feature>
<feature type="region of interest" description="Disordered" evidence="1">
    <location>
        <begin position="549"/>
        <end position="573"/>
    </location>
</feature>
<feature type="compositionally biased region" description="Polar residues" evidence="1">
    <location>
        <begin position="747"/>
        <end position="756"/>
    </location>
</feature>
<name>A0A2X0MJS5_9BASI</name>
<feature type="compositionally biased region" description="Polar residues" evidence="1">
    <location>
        <begin position="1076"/>
        <end position="1099"/>
    </location>
</feature>
<feature type="compositionally biased region" description="Basic and acidic residues" evidence="1">
    <location>
        <begin position="632"/>
        <end position="666"/>
    </location>
</feature>
<dbReference type="STRING" id="796604.A0A2X0MJS5"/>
<reference evidence="2 3" key="1">
    <citation type="submission" date="2016-11" db="EMBL/GenBank/DDBJ databases">
        <authorList>
            <person name="Jaros S."/>
            <person name="Januszkiewicz K."/>
            <person name="Wedrychowicz H."/>
        </authorList>
    </citation>
    <scope>NUCLEOTIDE SEQUENCE [LARGE SCALE GENOMIC DNA]</scope>
</reference>
<feature type="compositionally biased region" description="Basic residues" evidence="1">
    <location>
        <begin position="714"/>
        <end position="726"/>
    </location>
</feature>